<evidence type="ECO:0000313" key="7">
    <source>
        <dbReference type="EMBL" id="QDR79752.1"/>
    </source>
</evidence>
<name>A0A517DQV8_9FIRM</name>
<dbReference type="SUPFAM" id="SSF64518">
    <property type="entry name" value="Phase 1 flagellin"/>
    <property type="match status" value="2"/>
</dbReference>
<dbReference type="GO" id="GO:0009288">
    <property type="term" value="C:bacterial-type flagellum"/>
    <property type="evidence" value="ECO:0007669"/>
    <property type="project" value="UniProtKB-SubCell"/>
</dbReference>
<comment type="similarity">
    <text evidence="1 4">Belongs to the bacterial flagellin family.</text>
</comment>
<keyword evidence="7" id="KW-0969">Cilium</keyword>
<feature type="domain" description="Flagellin C-terminal" evidence="6">
    <location>
        <begin position="519"/>
        <end position="604"/>
    </location>
</feature>
<protein>
    <recommendedName>
        <fullName evidence="2 4">Flagellin</fullName>
    </recommendedName>
</protein>
<comment type="subcellular location">
    <subcellularLocation>
        <location evidence="4">Secreted</location>
    </subcellularLocation>
    <subcellularLocation>
        <location evidence="4">Bacterial flagellum</location>
    </subcellularLocation>
</comment>
<dbReference type="Pfam" id="PF00700">
    <property type="entry name" value="Flagellin_C"/>
    <property type="match status" value="1"/>
</dbReference>
<comment type="function">
    <text evidence="4">Flagellin is the subunit protein which polymerizes to form the filaments of bacterial flagella.</text>
</comment>
<gene>
    <name evidence="7" type="ORF">SPTER_10470</name>
</gene>
<evidence type="ECO:0000259" key="5">
    <source>
        <dbReference type="Pfam" id="PF00669"/>
    </source>
</evidence>
<dbReference type="PANTHER" id="PTHR42792:SF2">
    <property type="entry name" value="FLAGELLIN"/>
    <property type="match status" value="1"/>
</dbReference>
<evidence type="ECO:0000256" key="3">
    <source>
        <dbReference type="ARBA" id="ARBA00023143"/>
    </source>
</evidence>
<dbReference type="PANTHER" id="PTHR42792">
    <property type="entry name" value="FLAGELLIN"/>
    <property type="match status" value="1"/>
</dbReference>
<keyword evidence="8" id="KW-1185">Reference proteome</keyword>
<dbReference type="Pfam" id="PF00669">
    <property type="entry name" value="Flagellin_N"/>
    <property type="match status" value="1"/>
</dbReference>
<dbReference type="Gene3D" id="3.30.70.2120">
    <property type="match status" value="1"/>
</dbReference>
<dbReference type="KEGG" id="sted:SPTER_10470"/>
<reference evidence="7 8" key="1">
    <citation type="submission" date="2019-02" db="EMBL/GenBank/DDBJ databases">
        <title>Closed genome of Sporomusa termitida DSM 4440.</title>
        <authorList>
            <person name="Poehlein A."/>
            <person name="Daniel R."/>
        </authorList>
    </citation>
    <scope>NUCLEOTIDE SEQUENCE [LARGE SCALE GENOMIC DNA]</scope>
    <source>
        <strain evidence="7 8">DSM 4440</strain>
    </source>
</reference>
<dbReference type="InterPro" id="IPR001029">
    <property type="entry name" value="Flagellin_N"/>
</dbReference>
<sequence>MGMVINTNLSALNTYNQLNKNNGLMNSSLEKLSSGYRINSAADDAAGLAISEKMRGQIRGLDQASANAQDAISLVQTAEGALDESTSILQRMRELAVQASTDTLTDDDRTAVQDEMTQLTSELNRIGNTTEFNTKNLLKGDGQTNLTATKLVTDGTLGVGTGNTAGKTDYTQATQTATVGTAAAAGDTATFTINGESLKVTFTASGSGTADNTGYEVTANSASVAIDGTPTAATTAAGLGSALQEMINANSTLKGNYTVTVTGDAVAITAVKTDDGGTLDGAKGNIAAATASGTIALTGATASVGTTTYTQATKAIDFTSLEETDAATTDANIKALVGTGLTINGTQIEFYNADDGAYTGSAIGVNISTALAAGSYTDKADELVKNIVAQVGTKIDGVVLSQDATTASKLVITAGSDSLGEAGNSITVKDGGVQEAFKATFQIGANTGQTMSLSINDMRSQALLVSSTASGSSVTVKDNDGNDVTATYKAVSEVTDGTSDTNTEYALDVSSADKATAAISVIDAATSTVSAERSKLGAVQNRLEHTINNLTTSSENLTSAESRIRDVDMASEMAEYTKLSTLNQAATAMLAQANQLPQQVLSLLQ</sequence>
<evidence type="ECO:0000256" key="1">
    <source>
        <dbReference type="ARBA" id="ARBA00005709"/>
    </source>
</evidence>
<feature type="domain" description="Flagellin N-terminal" evidence="5">
    <location>
        <begin position="5"/>
        <end position="140"/>
    </location>
</feature>
<dbReference type="RefSeq" id="WP_281289500.1">
    <property type="nucleotide sequence ID" value="NZ_CP036259.1"/>
</dbReference>
<keyword evidence="7" id="KW-0282">Flagellum</keyword>
<keyword evidence="4" id="KW-0964">Secreted</keyword>
<dbReference type="InterPro" id="IPR046358">
    <property type="entry name" value="Flagellin_C"/>
</dbReference>
<proteinExistence type="inferred from homology"/>
<dbReference type="Gene3D" id="6.10.10.10">
    <property type="entry name" value="Flagellar export chaperone, C-terminal domain"/>
    <property type="match status" value="1"/>
</dbReference>
<keyword evidence="3 4" id="KW-0975">Bacterial flagellum</keyword>
<keyword evidence="7" id="KW-0966">Cell projection</keyword>
<evidence type="ECO:0000259" key="6">
    <source>
        <dbReference type="Pfam" id="PF00700"/>
    </source>
</evidence>
<organism evidence="7 8">
    <name type="scientific">Sporomusa termitida</name>
    <dbReference type="NCBI Taxonomy" id="2377"/>
    <lineage>
        <taxon>Bacteria</taxon>
        <taxon>Bacillati</taxon>
        <taxon>Bacillota</taxon>
        <taxon>Negativicutes</taxon>
        <taxon>Selenomonadales</taxon>
        <taxon>Sporomusaceae</taxon>
        <taxon>Sporomusa</taxon>
    </lineage>
</organism>
<dbReference type="Gene3D" id="1.20.1330.10">
    <property type="entry name" value="f41 fragment of flagellin, N-terminal domain"/>
    <property type="match status" value="2"/>
</dbReference>
<evidence type="ECO:0000256" key="4">
    <source>
        <dbReference type="RuleBase" id="RU362073"/>
    </source>
</evidence>
<dbReference type="Proteomes" id="UP000320776">
    <property type="component" value="Chromosome"/>
</dbReference>
<accession>A0A517DQV8</accession>
<evidence type="ECO:0000256" key="2">
    <source>
        <dbReference type="ARBA" id="ARBA00020110"/>
    </source>
</evidence>
<evidence type="ECO:0000313" key="8">
    <source>
        <dbReference type="Proteomes" id="UP000320776"/>
    </source>
</evidence>
<dbReference type="EMBL" id="CP036259">
    <property type="protein sequence ID" value="QDR79752.1"/>
    <property type="molecule type" value="Genomic_DNA"/>
</dbReference>
<dbReference type="GO" id="GO:0005198">
    <property type="term" value="F:structural molecule activity"/>
    <property type="evidence" value="ECO:0007669"/>
    <property type="project" value="UniProtKB-UniRule"/>
</dbReference>
<dbReference type="InterPro" id="IPR042187">
    <property type="entry name" value="Flagellin_C_sub2"/>
</dbReference>
<dbReference type="AlphaFoldDB" id="A0A517DQV8"/>
<dbReference type="InterPro" id="IPR001492">
    <property type="entry name" value="Flagellin"/>
</dbReference>
<dbReference type="GO" id="GO:0005576">
    <property type="term" value="C:extracellular region"/>
    <property type="evidence" value="ECO:0007669"/>
    <property type="project" value="UniProtKB-SubCell"/>
</dbReference>
<dbReference type="PRINTS" id="PR00207">
    <property type="entry name" value="FLAGELLIN"/>
</dbReference>